<gene>
    <name evidence="1" type="ORF">JCM17846_05490</name>
</gene>
<evidence type="ECO:0000313" key="2">
    <source>
        <dbReference type="Proteomes" id="UP000324996"/>
    </source>
</evidence>
<dbReference type="PANTHER" id="PTHR30203:SF24">
    <property type="entry name" value="BLR4935 PROTEIN"/>
    <property type="match status" value="1"/>
</dbReference>
<accession>A0A5A7N4E0</accession>
<protein>
    <submittedName>
        <fullName evidence="1">Multidrug transporter</fullName>
    </submittedName>
</protein>
<keyword evidence="2" id="KW-1185">Reference proteome</keyword>
<evidence type="ECO:0000313" key="1">
    <source>
        <dbReference type="EMBL" id="GER02867.1"/>
    </source>
</evidence>
<dbReference type="AlphaFoldDB" id="A0A5A7N4E0"/>
<dbReference type="Gene3D" id="1.20.1600.10">
    <property type="entry name" value="Outer membrane efflux proteins (OEP)"/>
    <property type="match status" value="1"/>
</dbReference>
<dbReference type="InterPro" id="IPR010131">
    <property type="entry name" value="MdtP/NodT-like"/>
</dbReference>
<dbReference type="Proteomes" id="UP000324996">
    <property type="component" value="Unassembled WGS sequence"/>
</dbReference>
<dbReference type="PANTHER" id="PTHR30203">
    <property type="entry name" value="OUTER MEMBRANE CATION EFFLUX PROTEIN"/>
    <property type="match status" value="1"/>
</dbReference>
<proteinExistence type="predicted"/>
<dbReference type="SUPFAM" id="SSF56954">
    <property type="entry name" value="Outer membrane efflux proteins (OEP)"/>
    <property type="match status" value="1"/>
</dbReference>
<name>A0A5A7N4E0_9PROT</name>
<dbReference type="EMBL" id="BKCN01000002">
    <property type="protein sequence ID" value="GER02867.1"/>
    <property type="molecule type" value="Genomic_DNA"/>
</dbReference>
<comment type="caution">
    <text evidence="1">The sequence shown here is derived from an EMBL/GenBank/DDBJ whole genome shotgun (WGS) entry which is preliminary data.</text>
</comment>
<sequence length="488" mass="54726">MMRMVCAFFQRLVLGAIALSFSLLLIIYAGSARASELTLKEVLESAREHFPQVAAAMAARDARRGDLLAAQGAFDAQATQSTRQRLSGFWDGKTFESSVTKPLENFGGKVYGGYRISEGEFPIYEDIMFTNSFGELKAGVSLSLLRDREIDARRVKRMNSAIDIRAADLDLLATRLAVQEAAMRAFYSWQAAGRQMDIYRTLLALAKDRDQALSRRVAQGDAPEILRVENRQILIRREILMAEADQRFRDASTMLSLYLRDDARQPVRVGAERLGAALPEPQIFHAEALLSEALQRLDERPELRLIDARLETGMNELMLAQNILKPRLDVDFEVSRDFGDGSITREGTDVILGLKLVIPLQTRLGEGQRARARAEIARMRHERQMQADQLEVELRMIATAISTSSRLVELAEAELAQARLMEKAERTRFENGESDFFLLNIREERVADAEVRAIDARLRYAVAEADLFAATLALAALGLKDFDLQGRG</sequence>
<organism evidence="1 2">
    <name type="scientific">Iodidimonas nitroreducens</name>
    <dbReference type="NCBI Taxonomy" id="1236968"/>
    <lineage>
        <taxon>Bacteria</taxon>
        <taxon>Pseudomonadati</taxon>
        <taxon>Pseudomonadota</taxon>
        <taxon>Alphaproteobacteria</taxon>
        <taxon>Iodidimonadales</taxon>
        <taxon>Iodidimonadaceae</taxon>
        <taxon>Iodidimonas</taxon>
    </lineage>
</organism>
<reference evidence="1 2" key="1">
    <citation type="submission" date="2019-09" db="EMBL/GenBank/DDBJ databases">
        <title>NBRP : Genome information of microbial organism related human and environment.</title>
        <authorList>
            <person name="Hattori M."/>
            <person name="Oshima K."/>
            <person name="Inaba H."/>
            <person name="Suda W."/>
            <person name="Sakamoto M."/>
            <person name="Iino T."/>
            <person name="Kitahara M."/>
            <person name="Oshida Y."/>
            <person name="Iida T."/>
            <person name="Kudo T."/>
            <person name="Itoh T."/>
            <person name="Ohkuma M."/>
        </authorList>
    </citation>
    <scope>NUCLEOTIDE SEQUENCE [LARGE SCALE GENOMIC DNA]</scope>
    <source>
        <strain evidence="1 2">Q-1</strain>
    </source>
</reference>
<dbReference type="GO" id="GO:0015562">
    <property type="term" value="F:efflux transmembrane transporter activity"/>
    <property type="evidence" value="ECO:0007669"/>
    <property type="project" value="InterPro"/>
</dbReference>